<comment type="caution">
    <text evidence="3">The sequence shown here is derived from an EMBL/GenBank/DDBJ whole genome shotgun (WGS) entry which is preliminary data.</text>
</comment>
<protein>
    <submittedName>
        <fullName evidence="3">Transglutaminase domain protein</fullName>
    </submittedName>
</protein>
<organism evidence="3 4">
    <name type="scientific">Clostridium polyendosporum</name>
    <dbReference type="NCBI Taxonomy" id="69208"/>
    <lineage>
        <taxon>Bacteria</taxon>
        <taxon>Bacillati</taxon>
        <taxon>Bacillota</taxon>
        <taxon>Clostridia</taxon>
        <taxon>Eubacteriales</taxon>
        <taxon>Clostridiaceae</taxon>
        <taxon>Clostridium</taxon>
    </lineage>
</organism>
<keyword evidence="1" id="KW-0812">Transmembrane</keyword>
<dbReference type="SUPFAM" id="SSF54001">
    <property type="entry name" value="Cysteine proteinases"/>
    <property type="match status" value="1"/>
</dbReference>
<evidence type="ECO:0000313" key="4">
    <source>
        <dbReference type="Proteomes" id="UP000679179"/>
    </source>
</evidence>
<dbReference type="InterPro" id="IPR038765">
    <property type="entry name" value="Papain-like_cys_pep_sf"/>
</dbReference>
<feature type="transmembrane region" description="Helical" evidence="1">
    <location>
        <begin position="43"/>
        <end position="65"/>
    </location>
</feature>
<dbReference type="Proteomes" id="UP000679179">
    <property type="component" value="Unassembled WGS sequence"/>
</dbReference>
<proteinExistence type="predicted"/>
<feature type="domain" description="Transglutaminase-like" evidence="2">
    <location>
        <begin position="302"/>
        <end position="364"/>
    </location>
</feature>
<reference evidence="3" key="1">
    <citation type="submission" date="2021-03" db="EMBL/GenBank/DDBJ databases">
        <title>Taxonomic study of Clostridium polyendosporum from meadow-gley soil under rice.</title>
        <authorList>
            <person name="Kobayashi H."/>
            <person name="Tanizawa Y."/>
            <person name="Yagura M."/>
        </authorList>
    </citation>
    <scope>NUCLEOTIDE SEQUENCE</scope>
    <source>
        <strain evidence="3">JCM 30710</strain>
    </source>
</reference>
<keyword evidence="1" id="KW-0472">Membrane</keyword>
<sequence length="389" mass="44836">MKVNPVNLILIVCFISPLILGFINRFNSEDVKEEILDIQKSILLLGTIIFTVSAISKFDLLDIIIEYLRNLSNGISMFFDNYPQISYYGVFLILNYVIYNIFILLISIINSITIDPILNQLQRYSLRKGEVFRGIIGFIFAIPKAIAITIVICIGLNLLTYFKITSEYNNYINTSTIYRTVSEKVINAITNSPFVKEIPRVLNNSLKINVVKVNEGNSKQNSEKEIFSREIIYYNGVTLEEGIKSNKEIDSLAQKLTRFKSSDKEKARVLYSWIGTNIEYDDNKANEILRNNFKVQSGAIPTFESKKGICFDYSCLYVSMARASGLKVRMVVGEGFNGRQWVNHAWNEVYIKEENRWIRVDSTFYKAGNYFDSKRFEKDHRSEKVAGEW</sequence>
<feature type="transmembrane region" description="Helical" evidence="1">
    <location>
        <begin position="85"/>
        <end position="114"/>
    </location>
</feature>
<dbReference type="PANTHER" id="PTHR33490">
    <property type="entry name" value="BLR5614 PROTEIN-RELATED"/>
    <property type="match status" value="1"/>
</dbReference>
<dbReference type="Pfam" id="PF01841">
    <property type="entry name" value="Transglut_core"/>
    <property type="match status" value="1"/>
</dbReference>
<keyword evidence="1" id="KW-1133">Transmembrane helix</keyword>
<dbReference type="InterPro" id="IPR002931">
    <property type="entry name" value="Transglutaminase-like"/>
</dbReference>
<dbReference type="EMBL" id="BOPZ01000008">
    <property type="protein sequence ID" value="GIM28660.1"/>
    <property type="molecule type" value="Genomic_DNA"/>
</dbReference>
<feature type="transmembrane region" description="Helical" evidence="1">
    <location>
        <begin position="135"/>
        <end position="162"/>
    </location>
</feature>
<evidence type="ECO:0000256" key="1">
    <source>
        <dbReference type="SAM" id="Phobius"/>
    </source>
</evidence>
<dbReference type="PANTHER" id="PTHR33490:SF3">
    <property type="entry name" value="CONSERVED INTEGRAL MEMBRANE PROTEIN"/>
    <property type="match status" value="1"/>
</dbReference>
<dbReference type="SMART" id="SM00460">
    <property type="entry name" value="TGc"/>
    <property type="match status" value="1"/>
</dbReference>
<dbReference type="Gene3D" id="3.10.620.30">
    <property type="match status" value="1"/>
</dbReference>
<evidence type="ECO:0000259" key="2">
    <source>
        <dbReference type="SMART" id="SM00460"/>
    </source>
</evidence>
<accession>A0A919S019</accession>
<gene>
    <name evidence="3" type="ORF">CPJCM30710_13260</name>
</gene>
<dbReference type="RefSeq" id="WP_212903384.1">
    <property type="nucleotide sequence ID" value="NZ_BOPZ01000008.1"/>
</dbReference>
<keyword evidence="4" id="KW-1185">Reference proteome</keyword>
<evidence type="ECO:0000313" key="3">
    <source>
        <dbReference type="EMBL" id="GIM28660.1"/>
    </source>
</evidence>
<feature type="transmembrane region" description="Helical" evidence="1">
    <location>
        <begin position="6"/>
        <end position="23"/>
    </location>
</feature>
<dbReference type="AlphaFoldDB" id="A0A919S019"/>
<name>A0A919S019_9CLOT</name>